<dbReference type="Proteomes" id="UP000004393">
    <property type="component" value="Unassembled WGS sequence"/>
</dbReference>
<gene>
    <name evidence="1" type="ORF">HMPREF9478_00088</name>
</gene>
<dbReference type="AlphaFoldDB" id="A0AA87FIY6"/>
<evidence type="ECO:0000313" key="2">
    <source>
        <dbReference type="Proteomes" id="UP000004393"/>
    </source>
</evidence>
<proteinExistence type="predicted"/>
<sequence>MNYLFDVLLGVMIAVVAHHINKWLDSKDKKDS</sequence>
<accession>A0AA87FIY6</accession>
<keyword evidence="2" id="KW-1185">Reference proteome</keyword>
<name>A0AA87FIY6_9ENTE</name>
<protein>
    <submittedName>
        <fullName evidence="1">Uncharacterized protein</fullName>
    </submittedName>
</protein>
<comment type="caution">
    <text evidence="1">The sequence shown here is derived from an EMBL/GenBank/DDBJ whole genome shotgun (WGS) entry which is preliminary data.</text>
</comment>
<reference evidence="1 2" key="1">
    <citation type="submission" date="2011-10" db="EMBL/GenBank/DDBJ databases">
        <title>The Genome Sequence of Enterococcus saccharolyticus 30_1.</title>
        <authorList>
            <consortium name="The Broad Institute Genome Sequencing Platform"/>
            <person name="Earl A."/>
            <person name="Ward D."/>
            <person name="Feldgarden M."/>
            <person name="Gevers D."/>
            <person name="Daigneault M."/>
            <person name="Strauss J."/>
            <person name="Allen-Vercoe E."/>
            <person name="Young S.K."/>
            <person name="Zeng Q."/>
            <person name="Gargeya S."/>
            <person name="Fitzgerald M."/>
            <person name="Haas B."/>
            <person name="Abouelleil A."/>
            <person name="Alvarado L."/>
            <person name="Arachchi H.M."/>
            <person name="Berlin A."/>
            <person name="Brown A."/>
            <person name="Chapman S.B."/>
            <person name="Chen Z."/>
            <person name="Dunbar C."/>
            <person name="Freedman E."/>
            <person name="Gearin G."/>
            <person name="Gellesch M."/>
            <person name="Goldberg J."/>
            <person name="Griggs A."/>
            <person name="Gujja S."/>
            <person name="Heiman D."/>
            <person name="Howarth C."/>
            <person name="Larson L."/>
            <person name="Lui A."/>
            <person name="MacDonald P.J.P."/>
            <person name="Montmayeur A."/>
            <person name="Murphy C."/>
            <person name="Neiman D."/>
            <person name="Pearson M."/>
            <person name="Priest M."/>
            <person name="Roberts A."/>
            <person name="Saif S."/>
            <person name="Shea T."/>
            <person name="Shenoy N."/>
            <person name="Sisk P."/>
            <person name="Stolte C."/>
            <person name="Sykes S."/>
            <person name="Wortman J."/>
            <person name="Nusbaum C."/>
            <person name="Birren B."/>
        </authorList>
    </citation>
    <scope>NUCLEOTIDE SEQUENCE [LARGE SCALE GENOMIC DNA]</scope>
    <source>
        <strain evidence="1 2">30_1</strain>
    </source>
</reference>
<dbReference type="EMBL" id="ADLY01000002">
    <property type="protein sequence ID" value="EHG31756.1"/>
    <property type="molecule type" value="Genomic_DNA"/>
</dbReference>
<evidence type="ECO:0000313" key="1">
    <source>
        <dbReference type="EMBL" id="EHG31756.1"/>
    </source>
</evidence>
<organism evidence="1 2">
    <name type="scientific">Enterococcus saccharolyticus 30_1</name>
    <dbReference type="NCBI Taxonomy" id="742813"/>
    <lineage>
        <taxon>Bacteria</taxon>
        <taxon>Bacillati</taxon>
        <taxon>Bacillota</taxon>
        <taxon>Bacilli</taxon>
        <taxon>Lactobacillales</taxon>
        <taxon>Enterococcaceae</taxon>
        <taxon>Enterococcus</taxon>
    </lineage>
</organism>